<evidence type="ECO:0000313" key="1">
    <source>
        <dbReference type="EnsemblPlants" id="EMT06795"/>
    </source>
</evidence>
<organism evidence="1">
    <name type="scientific">Aegilops tauschii</name>
    <name type="common">Tausch's goatgrass</name>
    <name type="synonym">Aegilops squarrosa</name>
    <dbReference type="NCBI Taxonomy" id="37682"/>
    <lineage>
        <taxon>Eukaryota</taxon>
        <taxon>Viridiplantae</taxon>
        <taxon>Streptophyta</taxon>
        <taxon>Embryophyta</taxon>
        <taxon>Tracheophyta</taxon>
        <taxon>Spermatophyta</taxon>
        <taxon>Magnoliopsida</taxon>
        <taxon>Liliopsida</taxon>
        <taxon>Poales</taxon>
        <taxon>Poaceae</taxon>
        <taxon>BOP clade</taxon>
        <taxon>Pooideae</taxon>
        <taxon>Triticodae</taxon>
        <taxon>Triticeae</taxon>
        <taxon>Triticinae</taxon>
        <taxon>Aegilops</taxon>
    </lineage>
</organism>
<protein>
    <submittedName>
        <fullName evidence="1">Uncharacterized protein</fullName>
    </submittedName>
</protein>
<dbReference type="AlphaFoldDB" id="M8AYQ2"/>
<accession>M8AYQ2</accession>
<reference evidence="1" key="1">
    <citation type="submission" date="2015-06" db="UniProtKB">
        <authorList>
            <consortium name="EnsemblPlants"/>
        </authorList>
    </citation>
    <scope>IDENTIFICATION</scope>
</reference>
<sequence length="69" mass="7345">MVSSKVKSCYLLDLLGVTDDEDVYISLLRDSADTVEVAAVHTHIVATGVAPGLPPPLAYPPLLAYARHV</sequence>
<name>M8AYQ2_AEGTA</name>
<proteinExistence type="predicted"/>
<dbReference type="EnsemblPlants" id="EMT06795">
    <property type="protein sequence ID" value="EMT06795"/>
    <property type="gene ID" value="F775_43574"/>
</dbReference>